<dbReference type="AlphaFoldDB" id="A0A2T3A9G5"/>
<sequence>MVALKRLLTKVCYAFPMPWSARSCGVFCRSSVVALSIESTVANFCGLTWASLLEYFPWQVLMRLTHELCLLSLSNYHNHHQYHNEILTFNSSALTINQSTPSSKNTKHLTQQSSSPLSSFHVHVSGVLLNNSPLPPTPLQQPPPPKKQKNPPGKQKGPSEILETIVVPR</sequence>
<feature type="region of interest" description="Disordered" evidence="1">
    <location>
        <begin position="129"/>
        <end position="169"/>
    </location>
</feature>
<evidence type="ECO:0000313" key="3">
    <source>
        <dbReference type="Proteomes" id="UP000241462"/>
    </source>
</evidence>
<feature type="compositionally biased region" description="Pro residues" evidence="1">
    <location>
        <begin position="133"/>
        <end position="145"/>
    </location>
</feature>
<dbReference type="InParanoid" id="A0A2T3A9G5"/>
<dbReference type="EMBL" id="KZ678432">
    <property type="protein sequence ID" value="PSR87191.1"/>
    <property type="molecule type" value="Genomic_DNA"/>
</dbReference>
<evidence type="ECO:0000313" key="2">
    <source>
        <dbReference type="EMBL" id="PSR87191.1"/>
    </source>
</evidence>
<feature type="compositionally biased region" description="Low complexity" evidence="1">
    <location>
        <begin position="150"/>
        <end position="159"/>
    </location>
</feature>
<evidence type="ECO:0000256" key="1">
    <source>
        <dbReference type="SAM" id="MobiDB-lite"/>
    </source>
</evidence>
<gene>
    <name evidence="2" type="ORF">BD289DRAFT_242987</name>
</gene>
<organism evidence="2 3">
    <name type="scientific">Coniella lustricola</name>
    <dbReference type="NCBI Taxonomy" id="2025994"/>
    <lineage>
        <taxon>Eukaryota</taxon>
        <taxon>Fungi</taxon>
        <taxon>Dikarya</taxon>
        <taxon>Ascomycota</taxon>
        <taxon>Pezizomycotina</taxon>
        <taxon>Sordariomycetes</taxon>
        <taxon>Sordariomycetidae</taxon>
        <taxon>Diaporthales</taxon>
        <taxon>Schizoparmaceae</taxon>
        <taxon>Coniella</taxon>
    </lineage>
</organism>
<accession>A0A2T3A9G5</accession>
<name>A0A2T3A9G5_9PEZI</name>
<keyword evidence="3" id="KW-1185">Reference proteome</keyword>
<proteinExistence type="predicted"/>
<reference evidence="2 3" key="1">
    <citation type="journal article" date="2018" name="Mycol. Prog.">
        <title>Coniella lustricola, a new species from submerged detritus.</title>
        <authorList>
            <person name="Raudabaugh D.B."/>
            <person name="Iturriaga T."/>
            <person name="Carver A."/>
            <person name="Mondo S."/>
            <person name="Pangilinan J."/>
            <person name="Lipzen A."/>
            <person name="He G."/>
            <person name="Amirebrahimi M."/>
            <person name="Grigoriev I.V."/>
            <person name="Miller A.N."/>
        </authorList>
    </citation>
    <scope>NUCLEOTIDE SEQUENCE [LARGE SCALE GENOMIC DNA]</scope>
    <source>
        <strain evidence="2 3">B22-T-1</strain>
    </source>
</reference>
<protein>
    <submittedName>
        <fullName evidence="2">Uncharacterized protein</fullName>
    </submittedName>
</protein>
<dbReference type="Proteomes" id="UP000241462">
    <property type="component" value="Unassembled WGS sequence"/>
</dbReference>